<evidence type="ECO:0000259" key="1">
    <source>
        <dbReference type="PROSITE" id="PS51208"/>
    </source>
</evidence>
<proteinExistence type="predicted"/>
<dbReference type="PROSITE" id="PS51208">
    <property type="entry name" value="AUTOTRANSPORTER"/>
    <property type="match status" value="1"/>
</dbReference>
<dbReference type="Gene3D" id="2.40.128.130">
    <property type="entry name" value="Autotransporter beta-domain"/>
    <property type="match status" value="1"/>
</dbReference>
<organism evidence="2 3">
    <name type="scientific">Aporhodopirellula rubra</name>
    <dbReference type="NCBI Taxonomy" id="980271"/>
    <lineage>
        <taxon>Bacteria</taxon>
        <taxon>Pseudomonadati</taxon>
        <taxon>Planctomycetota</taxon>
        <taxon>Planctomycetia</taxon>
        <taxon>Pirellulales</taxon>
        <taxon>Pirellulaceae</taxon>
        <taxon>Aporhodopirellula</taxon>
    </lineage>
</organism>
<comment type="caution">
    <text evidence="2">The sequence shown here is derived from an EMBL/GenBank/DDBJ whole genome shotgun (WGS) entry which is preliminary data.</text>
</comment>
<accession>A0A7W5E1L0</accession>
<dbReference type="SUPFAM" id="SSF103515">
    <property type="entry name" value="Autotransporter"/>
    <property type="match status" value="1"/>
</dbReference>
<evidence type="ECO:0000313" key="2">
    <source>
        <dbReference type="EMBL" id="MBB3208490.1"/>
    </source>
</evidence>
<dbReference type="RefSeq" id="WP_246420355.1">
    <property type="nucleotide sequence ID" value="NZ_JACHXU010000016.1"/>
</dbReference>
<feature type="domain" description="Autotransporter" evidence="1">
    <location>
        <begin position="365"/>
        <end position="645"/>
    </location>
</feature>
<name>A0A7W5E1L0_9BACT</name>
<gene>
    <name evidence="2" type="ORF">FHS27_004319</name>
</gene>
<evidence type="ECO:0000313" key="3">
    <source>
        <dbReference type="Proteomes" id="UP000536179"/>
    </source>
</evidence>
<dbReference type="InterPro" id="IPR005546">
    <property type="entry name" value="Autotransporte_beta"/>
</dbReference>
<protein>
    <recommendedName>
        <fullName evidence="1">Autotransporter domain-containing protein</fullName>
    </recommendedName>
</protein>
<dbReference type="Pfam" id="PF03797">
    <property type="entry name" value="Autotransporter"/>
    <property type="match status" value="1"/>
</dbReference>
<dbReference type="InterPro" id="IPR036709">
    <property type="entry name" value="Autotransporte_beta_dom_sf"/>
</dbReference>
<keyword evidence="3" id="KW-1185">Reference proteome</keyword>
<sequence length="645" mass="67988">MKSTTRQISLRKSINRRDLHRKALRSVLAALVVTCSYGVSMAADIEVTNLNNSGAGSLREAIENAAAGDRIVFDVPGGGTITLASDLPDITDNLSFTNTNVVPIIIDRDVHGPLSITGGVVNFGELQVIDTGTDIQLSPAATLIGDGEQLTADIAVSGTIAPGSSEAAGVIGDLIIVGQLDATDSTIEVDIMGGAPASNDLIDVTGEAIVTDATLAPNFVGSDYSAGDSFTVITASTSVTGTLANSTDEFQLPSNPFLEALINAASGNDIVIELRDNGLTFAEVLEGCNQIATAAELDRLTGVGTVDQVAVITALRNGSGENVEGAVGQLSGTIYPSLVDGEINQIQNNLHAIRDRVLLQRDDMLTSGRWTPWVRGFGMSLNTNVDDCLTEGYRQEVGGVEIGTGILTSSGLGMHGFAQFGSANTTIRGVDQDAESSSYRFGGSVQYLGELAYVMAMGGFGFQDHEVERSMSAFTTGAFAESEIDGNDQFVSVELGTAHSVANTLWLSFVSLQGIRVELDPVEESGPSDFDLLVCGLEDDSLRSMIGLSLAQTNGTALGPATTQVRLGWLHEFLDQQRTAQTAIEGGTPEFYDLRSTEAGRDWLSVGAQLDWGFFLGGQFTLAYQGNLNTQSAFQSGLIGTRWHW</sequence>
<reference evidence="2 3" key="1">
    <citation type="submission" date="2020-08" db="EMBL/GenBank/DDBJ databases">
        <title>Genomic Encyclopedia of Type Strains, Phase III (KMG-III): the genomes of soil and plant-associated and newly described type strains.</title>
        <authorList>
            <person name="Whitman W."/>
        </authorList>
    </citation>
    <scope>NUCLEOTIDE SEQUENCE [LARGE SCALE GENOMIC DNA]</scope>
    <source>
        <strain evidence="2 3">CECT 8075</strain>
    </source>
</reference>
<dbReference type="SMART" id="SM00869">
    <property type="entry name" value="Autotransporter"/>
    <property type="match status" value="1"/>
</dbReference>
<dbReference type="EMBL" id="JACHXU010000016">
    <property type="protein sequence ID" value="MBB3208490.1"/>
    <property type="molecule type" value="Genomic_DNA"/>
</dbReference>
<dbReference type="Proteomes" id="UP000536179">
    <property type="component" value="Unassembled WGS sequence"/>
</dbReference>
<dbReference type="AlphaFoldDB" id="A0A7W5E1L0"/>